<dbReference type="CDD" id="cd05327">
    <property type="entry name" value="retinol-DH_like_SDR_c_like"/>
    <property type="match status" value="1"/>
</dbReference>
<evidence type="ECO:0000313" key="4">
    <source>
        <dbReference type="EMBL" id="VFT78858.1"/>
    </source>
</evidence>
<dbReference type="Proteomes" id="UP000332933">
    <property type="component" value="Unassembled WGS sequence"/>
</dbReference>
<reference evidence="4 5" key="1">
    <citation type="submission" date="2019-03" db="EMBL/GenBank/DDBJ databases">
        <authorList>
            <person name="Gaulin E."/>
            <person name="Dumas B."/>
        </authorList>
    </citation>
    <scope>NUCLEOTIDE SEQUENCE [LARGE SCALE GENOMIC DNA]</scope>
    <source>
        <strain evidence="4">CBS 568.67</strain>
    </source>
</reference>
<comment type="similarity">
    <text evidence="1">Belongs to the short-chain dehydrogenases/reductases (SDR) family.</text>
</comment>
<keyword evidence="2" id="KW-0560">Oxidoreductase</keyword>
<gene>
    <name evidence="4" type="primary">Aste57867_1645</name>
    <name evidence="3" type="ORF">As57867_001643</name>
    <name evidence="4" type="ORF">ASTE57867_1645</name>
</gene>
<dbReference type="GO" id="GO:0016491">
    <property type="term" value="F:oxidoreductase activity"/>
    <property type="evidence" value="ECO:0007669"/>
    <property type="project" value="UniProtKB-KW"/>
</dbReference>
<dbReference type="Gene3D" id="3.40.50.720">
    <property type="entry name" value="NAD(P)-binding Rossmann-like Domain"/>
    <property type="match status" value="1"/>
</dbReference>
<dbReference type="PANTHER" id="PTHR24320:SF148">
    <property type="entry name" value="NAD(P)-BINDING ROSSMANN-FOLD SUPERFAMILY PROTEIN"/>
    <property type="match status" value="1"/>
</dbReference>
<name>A0A485K5S9_9STRA</name>
<evidence type="ECO:0000256" key="2">
    <source>
        <dbReference type="ARBA" id="ARBA00023002"/>
    </source>
</evidence>
<sequence>MSFSFDDIPNLDSKVAIVTGSSTGIGLVTARELAKKGCHVIMACRSRDKTQAAIAAIAKDAPDAASKLDFMELNLMSLKSVFAFTEAFKARKLPLHLLINNAGVMAPPFALSEDGIESQFATNHVAHHALTMALLPILEESAPSRVVVVSSSAHKMGPGRTGLDLDNVNNEAKYSAWKWYGQSKLANVLFARELSRQLRARNVHNVHVNVLHPGVVRTELVRHTFWLLRYIISWFQISADDGAKTQLYVATSPDVVEHNWHGKFFDPIAKLSETNAQGQDEVTGMALWSFTEKLIKEKTGQ</sequence>
<evidence type="ECO:0000313" key="3">
    <source>
        <dbReference type="EMBL" id="KAF0718543.1"/>
    </source>
</evidence>
<evidence type="ECO:0000313" key="5">
    <source>
        <dbReference type="Proteomes" id="UP000332933"/>
    </source>
</evidence>
<dbReference type="InterPro" id="IPR036291">
    <property type="entry name" value="NAD(P)-bd_dom_sf"/>
</dbReference>
<dbReference type="PANTHER" id="PTHR24320">
    <property type="entry name" value="RETINOL DEHYDROGENASE"/>
    <property type="match status" value="1"/>
</dbReference>
<dbReference type="PRINTS" id="PR00081">
    <property type="entry name" value="GDHRDH"/>
</dbReference>
<dbReference type="AlphaFoldDB" id="A0A485K5S9"/>
<dbReference type="SUPFAM" id="SSF51735">
    <property type="entry name" value="NAD(P)-binding Rossmann-fold domains"/>
    <property type="match status" value="1"/>
</dbReference>
<evidence type="ECO:0000256" key="1">
    <source>
        <dbReference type="ARBA" id="ARBA00006484"/>
    </source>
</evidence>
<protein>
    <submittedName>
        <fullName evidence="4">Aste57867_1645 protein</fullName>
    </submittedName>
</protein>
<dbReference type="EMBL" id="CAADRA010000142">
    <property type="protein sequence ID" value="VFT78858.1"/>
    <property type="molecule type" value="Genomic_DNA"/>
</dbReference>
<reference evidence="3" key="2">
    <citation type="submission" date="2019-06" db="EMBL/GenBank/DDBJ databases">
        <title>Genomics analysis of Aphanomyces spp. identifies a new class of oomycete effector associated with host adaptation.</title>
        <authorList>
            <person name="Gaulin E."/>
        </authorList>
    </citation>
    <scope>NUCLEOTIDE SEQUENCE</scope>
    <source>
        <strain evidence="3">CBS 578.67</strain>
    </source>
</reference>
<accession>A0A485K5S9</accession>
<dbReference type="EMBL" id="VJMH01000142">
    <property type="protein sequence ID" value="KAF0718543.1"/>
    <property type="molecule type" value="Genomic_DNA"/>
</dbReference>
<keyword evidence="5" id="KW-1185">Reference proteome</keyword>
<organism evidence="4 5">
    <name type="scientific">Aphanomyces stellatus</name>
    <dbReference type="NCBI Taxonomy" id="120398"/>
    <lineage>
        <taxon>Eukaryota</taxon>
        <taxon>Sar</taxon>
        <taxon>Stramenopiles</taxon>
        <taxon>Oomycota</taxon>
        <taxon>Saprolegniomycetes</taxon>
        <taxon>Saprolegniales</taxon>
        <taxon>Verrucalvaceae</taxon>
        <taxon>Aphanomyces</taxon>
    </lineage>
</organism>
<dbReference type="InterPro" id="IPR002347">
    <property type="entry name" value="SDR_fam"/>
</dbReference>
<proteinExistence type="inferred from homology"/>
<dbReference type="Pfam" id="PF00106">
    <property type="entry name" value="adh_short"/>
    <property type="match status" value="1"/>
</dbReference>
<dbReference type="OrthoDB" id="60138at2759"/>